<keyword evidence="3 7" id="KW-0812">Transmembrane</keyword>
<evidence type="ECO:0000256" key="2">
    <source>
        <dbReference type="ARBA" id="ARBA00007362"/>
    </source>
</evidence>
<dbReference type="GO" id="GO:0016020">
    <property type="term" value="C:membrane"/>
    <property type="evidence" value="ECO:0007669"/>
    <property type="project" value="UniProtKB-SubCell"/>
</dbReference>
<evidence type="ECO:0000256" key="3">
    <source>
        <dbReference type="ARBA" id="ARBA00022692"/>
    </source>
</evidence>
<keyword evidence="4 7" id="KW-1133">Transmembrane helix</keyword>
<feature type="transmembrane region" description="Helical" evidence="7">
    <location>
        <begin position="163"/>
        <end position="182"/>
    </location>
</feature>
<organism evidence="9 10">
    <name type="scientific">Streptantibioticus cattleyicolor (strain ATCC 35852 / DSM 46488 / JCM 4925 / NBRC 14057 / NRRL 8057)</name>
    <name type="common">Streptomyces cattleya</name>
    <dbReference type="NCBI Taxonomy" id="1003195"/>
    <lineage>
        <taxon>Bacteria</taxon>
        <taxon>Bacillati</taxon>
        <taxon>Actinomycetota</taxon>
        <taxon>Actinomycetes</taxon>
        <taxon>Kitasatosporales</taxon>
        <taxon>Streptomycetaceae</taxon>
        <taxon>Streptantibioticus</taxon>
    </lineage>
</organism>
<dbReference type="EMBL" id="CP003219">
    <property type="protein sequence ID" value="AEW93069.1"/>
    <property type="molecule type" value="Genomic_DNA"/>
</dbReference>
<dbReference type="InterPro" id="IPR050638">
    <property type="entry name" value="AA-Vitamin_Transporters"/>
</dbReference>
<dbReference type="STRING" id="1003195.SCATT_06980"/>
<sequence length="192" mass="20026">MSATTSPDPAGVPTAASPAPAAASSAVPPVTAPARRRGLDWRVRFAVLSLIWGFSFLFIKVGTEAFAPLQVTLGRMVFGAAVLVVTLVAKRERLPRGARIWGRLAVAALLLNAVPFSLFAYAELTVPSTLAGICNATTPLWSMLLSVVALAEDRPTRRRVAGVAIGFAGVLVVLGVCGRGSPARIRWAPGSP</sequence>
<accession>F8JU56</accession>
<dbReference type="HOGENOM" id="CLU_1414434_0_0_11"/>
<dbReference type="InterPro" id="IPR037185">
    <property type="entry name" value="EmrE-like"/>
</dbReference>
<evidence type="ECO:0000256" key="6">
    <source>
        <dbReference type="SAM" id="MobiDB-lite"/>
    </source>
</evidence>
<dbReference type="KEGG" id="scy:SCATT_06980"/>
<feature type="region of interest" description="Disordered" evidence="6">
    <location>
        <begin position="1"/>
        <end position="26"/>
    </location>
</feature>
<evidence type="ECO:0000313" key="9">
    <source>
        <dbReference type="EMBL" id="AEW93069.1"/>
    </source>
</evidence>
<gene>
    <name evidence="9" type="ordered locus">SCATT_06980</name>
</gene>
<protein>
    <recommendedName>
        <fullName evidence="8">EamA domain-containing protein</fullName>
    </recommendedName>
</protein>
<dbReference type="Proteomes" id="UP000007842">
    <property type="component" value="Chromosome"/>
</dbReference>
<feature type="transmembrane region" description="Helical" evidence="7">
    <location>
        <begin position="100"/>
        <end position="122"/>
    </location>
</feature>
<dbReference type="PANTHER" id="PTHR32322:SF9">
    <property type="entry name" value="AMINO-ACID METABOLITE EFFLUX PUMP-RELATED"/>
    <property type="match status" value="1"/>
</dbReference>
<proteinExistence type="inferred from homology"/>
<evidence type="ECO:0000259" key="8">
    <source>
        <dbReference type="Pfam" id="PF00892"/>
    </source>
</evidence>
<evidence type="ECO:0000313" key="10">
    <source>
        <dbReference type="Proteomes" id="UP000007842"/>
    </source>
</evidence>
<feature type="transmembrane region" description="Helical" evidence="7">
    <location>
        <begin position="65"/>
        <end position="88"/>
    </location>
</feature>
<dbReference type="AlphaFoldDB" id="F8JU56"/>
<dbReference type="InterPro" id="IPR000620">
    <property type="entry name" value="EamA_dom"/>
</dbReference>
<name>F8JU56_STREN</name>
<evidence type="ECO:0000256" key="7">
    <source>
        <dbReference type="SAM" id="Phobius"/>
    </source>
</evidence>
<feature type="transmembrane region" description="Helical" evidence="7">
    <location>
        <begin position="128"/>
        <end position="151"/>
    </location>
</feature>
<feature type="domain" description="EamA" evidence="8">
    <location>
        <begin position="47"/>
        <end position="174"/>
    </location>
</feature>
<dbReference type="PANTHER" id="PTHR32322">
    <property type="entry name" value="INNER MEMBRANE TRANSPORTER"/>
    <property type="match status" value="1"/>
</dbReference>
<reference evidence="10" key="1">
    <citation type="submission" date="2011-12" db="EMBL/GenBank/DDBJ databases">
        <title>Complete genome sequence of Streptomyces cattleya strain DSM 46488.</title>
        <authorList>
            <person name="Ou H.-Y."/>
            <person name="Li P."/>
            <person name="Zhao C."/>
            <person name="O'Hagan D."/>
            <person name="Deng Z."/>
        </authorList>
    </citation>
    <scope>NUCLEOTIDE SEQUENCE [LARGE SCALE GENOMIC DNA]</scope>
    <source>
        <strain evidence="10">ATCC 35852 / DSM 46488 / JCM 4925 / NBRC 14057 / NRRL 8057</strain>
    </source>
</reference>
<evidence type="ECO:0000256" key="4">
    <source>
        <dbReference type="ARBA" id="ARBA00022989"/>
    </source>
</evidence>
<accession>G8WVX6</accession>
<keyword evidence="10" id="KW-1185">Reference proteome</keyword>
<dbReference type="SUPFAM" id="SSF103481">
    <property type="entry name" value="Multidrug resistance efflux transporter EmrE"/>
    <property type="match status" value="1"/>
</dbReference>
<dbReference type="KEGG" id="sct:SCAT_0689"/>
<dbReference type="PATRIC" id="fig|1003195.11.peg.2297"/>
<evidence type="ECO:0000256" key="5">
    <source>
        <dbReference type="ARBA" id="ARBA00023136"/>
    </source>
</evidence>
<feature type="compositionally biased region" description="Low complexity" evidence="6">
    <location>
        <begin position="9"/>
        <end position="26"/>
    </location>
</feature>
<feature type="transmembrane region" description="Helical" evidence="7">
    <location>
        <begin position="41"/>
        <end position="59"/>
    </location>
</feature>
<comment type="similarity">
    <text evidence="2">Belongs to the EamA transporter family.</text>
</comment>
<dbReference type="Pfam" id="PF00892">
    <property type="entry name" value="EamA"/>
    <property type="match status" value="1"/>
</dbReference>
<evidence type="ECO:0000256" key="1">
    <source>
        <dbReference type="ARBA" id="ARBA00004141"/>
    </source>
</evidence>
<keyword evidence="5 7" id="KW-0472">Membrane</keyword>
<comment type="subcellular location">
    <subcellularLocation>
        <location evidence="1">Membrane</location>
        <topology evidence="1">Multi-pass membrane protein</topology>
    </subcellularLocation>
</comment>
<dbReference type="eggNOG" id="COG0697">
    <property type="taxonomic scope" value="Bacteria"/>
</dbReference>